<dbReference type="OrthoDB" id="9786188at2"/>
<dbReference type="Proteomes" id="UP000260665">
    <property type="component" value="Unassembled WGS sequence"/>
</dbReference>
<dbReference type="InterPro" id="IPR013830">
    <property type="entry name" value="SGNH_hydro"/>
</dbReference>
<keyword evidence="3" id="KW-1185">Reference proteome</keyword>
<evidence type="ECO:0000313" key="2">
    <source>
        <dbReference type="EMBL" id="RFO98805.1"/>
    </source>
</evidence>
<name>A0A3E1RHE2_9BURK</name>
<dbReference type="InterPro" id="IPR036514">
    <property type="entry name" value="SGNH_hydro_sf"/>
</dbReference>
<dbReference type="SUPFAM" id="SSF52266">
    <property type="entry name" value="SGNH hydrolase"/>
    <property type="match status" value="1"/>
</dbReference>
<dbReference type="InterPro" id="IPR051532">
    <property type="entry name" value="Ester_Hydrolysis_Enzymes"/>
</dbReference>
<comment type="caution">
    <text evidence="2">The sequence shown here is derived from an EMBL/GenBank/DDBJ whole genome shotgun (WGS) entry which is preliminary data.</text>
</comment>
<dbReference type="Pfam" id="PF13472">
    <property type="entry name" value="Lipase_GDSL_2"/>
    <property type="match status" value="1"/>
</dbReference>
<sequence>MRFYFFGDSICFGQFVSPHRIWVNQVATRLEELHPGLVVQNPSVNGRTTRQALEDMPYQVQAHRPDVVYIQFGMNDCNHWVSDNGTTRVSLPSFEANLTEIIVRAKLAGASQVFLATNHPTPRVVPYDNVPGVTISYQNSNASFNAAIREVAVAQDAVLMDNEAHWLSRNLNVPASLQKLVLPDGIHLSESGHAVYADFVGSQLEARIGKSV</sequence>
<proteinExistence type="predicted"/>
<dbReference type="RefSeq" id="WP_117173753.1">
    <property type="nucleotide sequence ID" value="NZ_QFZK01000001.1"/>
</dbReference>
<reference evidence="2 3" key="1">
    <citation type="submission" date="2018-05" db="EMBL/GenBank/DDBJ databases">
        <title>Rhodoferax soyangensis sp.nov., isolated from an oligotrophic freshwater lake.</title>
        <authorList>
            <person name="Park M."/>
        </authorList>
    </citation>
    <scope>NUCLEOTIDE SEQUENCE [LARGE SCALE GENOMIC DNA]</scope>
    <source>
        <strain evidence="2 3">IMCC26218</strain>
    </source>
</reference>
<accession>A0A3E1RHE2</accession>
<dbReference type="PANTHER" id="PTHR30383">
    <property type="entry name" value="THIOESTERASE 1/PROTEASE 1/LYSOPHOSPHOLIPASE L1"/>
    <property type="match status" value="1"/>
</dbReference>
<protein>
    <recommendedName>
        <fullName evidence="1">SGNH hydrolase-type esterase domain-containing protein</fullName>
    </recommendedName>
</protein>
<dbReference type="GO" id="GO:0004622">
    <property type="term" value="F:phosphatidylcholine lysophospholipase activity"/>
    <property type="evidence" value="ECO:0007669"/>
    <property type="project" value="TreeGrafter"/>
</dbReference>
<feature type="domain" description="SGNH hydrolase-type esterase" evidence="1">
    <location>
        <begin position="5"/>
        <end position="195"/>
    </location>
</feature>
<organism evidence="2 3">
    <name type="scientific">Rhodoferax lacus</name>
    <dbReference type="NCBI Taxonomy" id="2184758"/>
    <lineage>
        <taxon>Bacteria</taxon>
        <taxon>Pseudomonadati</taxon>
        <taxon>Pseudomonadota</taxon>
        <taxon>Betaproteobacteria</taxon>
        <taxon>Burkholderiales</taxon>
        <taxon>Comamonadaceae</taxon>
        <taxon>Rhodoferax</taxon>
    </lineage>
</organism>
<dbReference type="AlphaFoldDB" id="A0A3E1RHE2"/>
<dbReference type="EMBL" id="QFZK01000001">
    <property type="protein sequence ID" value="RFO98805.1"/>
    <property type="molecule type" value="Genomic_DNA"/>
</dbReference>
<gene>
    <name evidence="2" type="ORF">DIC66_02715</name>
</gene>
<evidence type="ECO:0000259" key="1">
    <source>
        <dbReference type="Pfam" id="PF13472"/>
    </source>
</evidence>
<dbReference type="Gene3D" id="3.40.50.1110">
    <property type="entry name" value="SGNH hydrolase"/>
    <property type="match status" value="1"/>
</dbReference>
<dbReference type="PANTHER" id="PTHR30383:SF5">
    <property type="entry name" value="SGNH HYDROLASE-TYPE ESTERASE DOMAIN-CONTAINING PROTEIN"/>
    <property type="match status" value="1"/>
</dbReference>
<evidence type="ECO:0000313" key="3">
    <source>
        <dbReference type="Proteomes" id="UP000260665"/>
    </source>
</evidence>